<evidence type="ECO:0000256" key="2">
    <source>
        <dbReference type="ARBA" id="ARBA00022980"/>
    </source>
</evidence>
<name>A0A5C2SE99_9APHY</name>
<dbReference type="InterPro" id="IPR021131">
    <property type="entry name" value="Ribosomal_uL15/eL18"/>
</dbReference>
<dbReference type="FunFam" id="3.100.10.10:FF:000001">
    <property type="entry name" value="60S ribosomal protein L18"/>
    <property type="match status" value="1"/>
</dbReference>
<keyword evidence="2 6" id="KW-0689">Ribosomal protein</keyword>
<evidence type="ECO:0000256" key="1">
    <source>
        <dbReference type="ARBA" id="ARBA00006815"/>
    </source>
</evidence>
<dbReference type="GO" id="GO:0003735">
    <property type="term" value="F:structural constituent of ribosome"/>
    <property type="evidence" value="ECO:0007669"/>
    <property type="project" value="InterPro"/>
</dbReference>
<feature type="region of interest" description="Disordered" evidence="4">
    <location>
        <begin position="154"/>
        <end position="186"/>
    </location>
</feature>
<dbReference type="SUPFAM" id="SSF52080">
    <property type="entry name" value="Ribosomal proteins L15p and L18e"/>
    <property type="match status" value="1"/>
</dbReference>
<dbReference type="GO" id="GO:0006412">
    <property type="term" value="P:translation"/>
    <property type="evidence" value="ECO:0007669"/>
    <property type="project" value="InterPro"/>
</dbReference>
<evidence type="ECO:0000259" key="5">
    <source>
        <dbReference type="Pfam" id="PF17135"/>
    </source>
</evidence>
<accession>A0A5C2SE99</accession>
<dbReference type="PANTHER" id="PTHR10934">
    <property type="entry name" value="60S RIBOSOMAL PROTEIN L18"/>
    <property type="match status" value="1"/>
</dbReference>
<dbReference type="OrthoDB" id="6353017at2759"/>
<feature type="compositionally biased region" description="Basic residues" evidence="4">
    <location>
        <begin position="176"/>
        <end position="186"/>
    </location>
</feature>
<comment type="similarity">
    <text evidence="1">Belongs to the eukaryotic ribosomal protein eL18 family.</text>
</comment>
<dbReference type="InterPro" id="IPR036227">
    <property type="entry name" value="Ribosomal_uL15/eL18_sf"/>
</dbReference>
<protein>
    <submittedName>
        <fullName evidence="6">60S ribosomal protein L18</fullName>
    </submittedName>
</protein>
<dbReference type="GO" id="GO:0003723">
    <property type="term" value="F:RNA binding"/>
    <property type="evidence" value="ECO:0007669"/>
    <property type="project" value="TreeGrafter"/>
</dbReference>
<feature type="compositionally biased region" description="Basic residues" evidence="4">
    <location>
        <begin position="157"/>
        <end position="169"/>
    </location>
</feature>
<dbReference type="InterPro" id="IPR000039">
    <property type="entry name" value="Ribosomal_eL18"/>
</dbReference>
<sequence length="186" mass="21038">MGIDIKKHHVKKGNRTAPKSEDPYLLLLVKLYRFLARRTDSPFNKTILHRLFLSKINRPPISLSRIVKETESAPDRDAKVIVTVGTVTDDVRLLEVPKLTIAALRFTTAAKERILKAGGEILTLDQLALRAPTGSNTILLRGKRNTREAVKHFGMGPHKHKKPYTASKGRKFERARGRRKSRGFKV</sequence>
<dbReference type="Gene3D" id="3.100.10.10">
    <property type="match status" value="1"/>
</dbReference>
<dbReference type="AlphaFoldDB" id="A0A5C2SE99"/>
<dbReference type="GO" id="GO:0022625">
    <property type="term" value="C:cytosolic large ribosomal subunit"/>
    <property type="evidence" value="ECO:0007669"/>
    <property type="project" value="TreeGrafter"/>
</dbReference>
<keyword evidence="7" id="KW-1185">Reference proteome</keyword>
<evidence type="ECO:0000313" key="6">
    <source>
        <dbReference type="EMBL" id="RPD62070.1"/>
    </source>
</evidence>
<gene>
    <name evidence="6" type="ORF">L227DRAFT_48699</name>
</gene>
<evidence type="ECO:0000256" key="4">
    <source>
        <dbReference type="SAM" id="MobiDB-lite"/>
    </source>
</evidence>
<proteinExistence type="inferred from homology"/>
<evidence type="ECO:0000256" key="3">
    <source>
        <dbReference type="ARBA" id="ARBA00023274"/>
    </source>
</evidence>
<dbReference type="Proteomes" id="UP000313359">
    <property type="component" value="Unassembled WGS sequence"/>
</dbReference>
<feature type="domain" description="Large ribosomal subunit protein uL15/eL18" evidence="5">
    <location>
        <begin position="2"/>
        <end position="186"/>
    </location>
</feature>
<dbReference type="Pfam" id="PF17135">
    <property type="entry name" value="Ribosomal_L18"/>
    <property type="match status" value="1"/>
</dbReference>
<organism evidence="6 7">
    <name type="scientific">Lentinus tigrinus ALCF2SS1-6</name>
    <dbReference type="NCBI Taxonomy" id="1328759"/>
    <lineage>
        <taxon>Eukaryota</taxon>
        <taxon>Fungi</taxon>
        <taxon>Dikarya</taxon>
        <taxon>Basidiomycota</taxon>
        <taxon>Agaricomycotina</taxon>
        <taxon>Agaricomycetes</taxon>
        <taxon>Polyporales</taxon>
        <taxon>Polyporaceae</taxon>
        <taxon>Lentinus</taxon>
    </lineage>
</organism>
<evidence type="ECO:0000313" key="7">
    <source>
        <dbReference type="Proteomes" id="UP000313359"/>
    </source>
</evidence>
<reference evidence="6" key="1">
    <citation type="journal article" date="2018" name="Genome Biol. Evol.">
        <title>Genomics and development of Lentinus tigrinus, a white-rot wood-decaying mushroom with dimorphic fruiting bodies.</title>
        <authorList>
            <person name="Wu B."/>
            <person name="Xu Z."/>
            <person name="Knudson A."/>
            <person name="Carlson A."/>
            <person name="Chen N."/>
            <person name="Kovaka S."/>
            <person name="LaButti K."/>
            <person name="Lipzen A."/>
            <person name="Pennachio C."/>
            <person name="Riley R."/>
            <person name="Schakwitz W."/>
            <person name="Umezawa K."/>
            <person name="Ohm R.A."/>
            <person name="Grigoriev I.V."/>
            <person name="Nagy L.G."/>
            <person name="Gibbons J."/>
            <person name="Hibbett D."/>
        </authorList>
    </citation>
    <scope>NUCLEOTIDE SEQUENCE [LARGE SCALE GENOMIC DNA]</scope>
    <source>
        <strain evidence="6">ALCF2SS1-6</strain>
    </source>
</reference>
<dbReference type="PANTHER" id="PTHR10934:SF2">
    <property type="entry name" value="LARGE RIBOSOMAL SUBUNIT PROTEIN EL18"/>
    <property type="match status" value="1"/>
</dbReference>
<keyword evidence="3" id="KW-0687">Ribonucleoprotein</keyword>
<dbReference type="EMBL" id="ML122260">
    <property type="protein sequence ID" value="RPD62070.1"/>
    <property type="molecule type" value="Genomic_DNA"/>
</dbReference>
<dbReference type="STRING" id="1328759.A0A5C2SE99"/>